<proteinExistence type="predicted"/>
<organism evidence="2 3">
    <name type="scientific">Streptomyces zaomyceticus</name>
    <dbReference type="NCBI Taxonomy" id="68286"/>
    <lineage>
        <taxon>Bacteria</taxon>
        <taxon>Bacillati</taxon>
        <taxon>Actinomycetota</taxon>
        <taxon>Actinomycetes</taxon>
        <taxon>Kitasatosporales</taxon>
        <taxon>Streptomycetaceae</taxon>
        <taxon>Streptomyces</taxon>
    </lineage>
</organism>
<dbReference type="RefSeq" id="WP_327162306.1">
    <property type="nucleotide sequence ID" value="NZ_CP108062.1"/>
</dbReference>
<feature type="compositionally biased region" description="Basic and acidic residues" evidence="1">
    <location>
        <begin position="118"/>
        <end position="132"/>
    </location>
</feature>
<dbReference type="Proteomes" id="UP001622594">
    <property type="component" value="Chromosome"/>
</dbReference>
<gene>
    <name evidence="2" type="ORF">OG814_24405</name>
</gene>
<reference evidence="2 3" key="1">
    <citation type="submission" date="2022-10" db="EMBL/GenBank/DDBJ databases">
        <title>The complete genomes of actinobacterial strains from the NBC collection.</title>
        <authorList>
            <person name="Joergensen T.S."/>
            <person name="Alvarez Arevalo M."/>
            <person name="Sterndorff E.B."/>
            <person name="Faurdal D."/>
            <person name="Vuksanovic O."/>
            <person name="Mourched A.-S."/>
            <person name="Charusanti P."/>
            <person name="Shaw S."/>
            <person name="Blin K."/>
            <person name="Weber T."/>
        </authorList>
    </citation>
    <scope>NUCLEOTIDE SEQUENCE [LARGE SCALE GENOMIC DNA]</scope>
    <source>
        <strain evidence="2 3">NBC_00123</strain>
    </source>
</reference>
<evidence type="ECO:0000313" key="2">
    <source>
        <dbReference type="EMBL" id="WTR72197.1"/>
    </source>
</evidence>
<keyword evidence="3" id="KW-1185">Reference proteome</keyword>
<protein>
    <recommendedName>
        <fullName evidence="4">WXG100 family type VII secretion target</fullName>
    </recommendedName>
</protein>
<dbReference type="EMBL" id="CP108188">
    <property type="protein sequence ID" value="WTR72197.1"/>
    <property type="molecule type" value="Genomic_DNA"/>
</dbReference>
<sequence>MAIVGMGMSAQALRYSADSMETFRKDVQGLIDQLGGSEASADKIKTETVSRDKFGGGGAAWAEAQGVYTAYDAVLGRLVDLSVLLSDCLEGLGIAIVASKNGIEEMDDDVKRRMIEIHQRTKDAKRQAEIEAGKGAPASEGSEGTEGDGSFK</sequence>
<name>A0ABZ1LCX2_9ACTN</name>
<evidence type="ECO:0000313" key="3">
    <source>
        <dbReference type="Proteomes" id="UP001622594"/>
    </source>
</evidence>
<evidence type="ECO:0000256" key="1">
    <source>
        <dbReference type="SAM" id="MobiDB-lite"/>
    </source>
</evidence>
<accession>A0ABZ1LCX2</accession>
<evidence type="ECO:0008006" key="4">
    <source>
        <dbReference type="Google" id="ProtNLM"/>
    </source>
</evidence>
<feature type="region of interest" description="Disordered" evidence="1">
    <location>
        <begin position="118"/>
        <end position="152"/>
    </location>
</feature>